<protein>
    <submittedName>
        <fullName evidence="2">Uncharacterized protein</fullName>
    </submittedName>
</protein>
<sequence length="802" mass="91854">MDTTWMSKARRRRGIALALASGGLKSAVSVPPRMEISDPLFQLKGTKMVGECAVTEGVANAIHVLHPKPYMTFIGNPPTVDKQWKAHRELLGGEEEVERGSNLCVRYESHMGVARVAPPTRVAPPPIRSHDRQANNEKREAIRRRAQELAEQRRQRKAYSTPLYTSISERKLKSRVQSSKLPQSTPVSPTPHGPRKDKAPPPKNVWEGEEKQTSPSPVKLEPTPPPSADSAVKKEIFITLVSPKPEETDQVLVEDLKDKGLEKKVTFTETLTTEPEKTSRSPSPKVKKKDENTLLEEQRLKDALEQQRQHQLQERERLLRAQQEVEEAHQARAREEERLRMQRVSNNLHKQPLSQRAQHHENYYENTMNAAAKKRKGKGAAAKSQTVKSEKAEKSSKTKVPDIEEKTVPEQVLPVTKPEEIEVPAVEPVPEKEPEAKPLSAVREHRQVVVEQRDNVKKEKRREIRRCVKKPDEKVEELSVPETSAQKVQSWIFGNEDFSEKNEKSKDVVRVDVPLPTLSDDLNPELIAKEKQAKKERRRKSVLAAFIDVANQSTKKLRKPGIRDSSYTDELQRLELAEERRRKQQAMFERLKHRKSFSMEAGDSDGLSRFEDYGFLAKFCIFTKSNMEMYRHAFEAVDDLGVGWLEGEDVMIALRGVNNRLTEAEEEYLYRVLELTGYKITHGADFKMFSVLAALSQRITMLDKWMKNLIGQMDFKALEMKMFKCKTLWECNVDRETNKISIDQLCVDLRAGGVSMEHELEVREKLAHLHALDLLDFLTYVPLFIMIHQSVVQNPLDDSRTK</sequence>
<feature type="region of interest" description="Disordered" evidence="1">
    <location>
        <begin position="116"/>
        <end position="293"/>
    </location>
</feature>
<evidence type="ECO:0000313" key="2">
    <source>
        <dbReference type="EMBL" id="KAH3724847.1"/>
    </source>
</evidence>
<evidence type="ECO:0000256" key="1">
    <source>
        <dbReference type="SAM" id="MobiDB-lite"/>
    </source>
</evidence>
<keyword evidence="3" id="KW-1185">Reference proteome</keyword>
<dbReference type="PANTHER" id="PTHR35538">
    <property type="entry name" value="LIG_CHAN-GLU_BD DOMAIN-CONTAINING PROTEIN"/>
    <property type="match status" value="1"/>
</dbReference>
<evidence type="ECO:0000313" key="3">
    <source>
        <dbReference type="Proteomes" id="UP000828390"/>
    </source>
</evidence>
<feature type="region of interest" description="Disordered" evidence="1">
    <location>
        <begin position="365"/>
        <end position="443"/>
    </location>
</feature>
<feature type="compositionally biased region" description="Basic and acidic residues" evidence="1">
    <location>
        <begin position="429"/>
        <end position="443"/>
    </location>
</feature>
<feature type="compositionally biased region" description="Polar residues" evidence="1">
    <location>
        <begin position="175"/>
        <end position="187"/>
    </location>
</feature>
<proteinExistence type="predicted"/>
<accession>A0A9D4CH75</accession>
<dbReference type="EMBL" id="JAIWYP010000012">
    <property type="protein sequence ID" value="KAH3724847.1"/>
    <property type="molecule type" value="Genomic_DNA"/>
</dbReference>
<feature type="compositionally biased region" description="Basic and acidic residues" evidence="1">
    <location>
        <begin position="254"/>
        <end position="266"/>
    </location>
</feature>
<feature type="compositionally biased region" description="Basic and acidic residues" evidence="1">
    <location>
        <begin position="194"/>
        <end position="212"/>
    </location>
</feature>
<organism evidence="2 3">
    <name type="scientific">Dreissena polymorpha</name>
    <name type="common">Zebra mussel</name>
    <name type="synonym">Mytilus polymorpha</name>
    <dbReference type="NCBI Taxonomy" id="45954"/>
    <lineage>
        <taxon>Eukaryota</taxon>
        <taxon>Metazoa</taxon>
        <taxon>Spiralia</taxon>
        <taxon>Lophotrochozoa</taxon>
        <taxon>Mollusca</taxon>
        <taxon>Bivalvia</taxon>
        <taxon>Autobranchia</taxon>
        <taxon>Heteroconchia</taxon>
        <taxon>Euheterodonta</taxon>
        <taxon>Imparidentia</taxon>
        <taxon>Neoheterodontei</taxon>
        <taxon>Myida</taxon>
        <taxon>Dreissenoidea</taxon>
        <taxon>Dreissenidae</taxon>
        <taxon>Dreissena</taxon>
    </lineage>
</organism>
<reference evidence="2" key="1">
    <citation type="journal article" date="2019" name="bioRxiv">
        <title>The Genome of the Zebra Mussel, Dreissena polymorpha: A Resource for Invasive Species Research.</title>
        <authorList>
            <person name="McCartney M.A."/>
            <person name="Auch B."/>
            <person name="Kono T."/>
            <person name="Mallez S."/>
            <person name="Zhang Y."/>
            <person name="Obille A."/>
            <person name="Becker A."/>
            <person name="Abrahante J.E."/>
            <person name="Garbe J."/>
            <person name="Badalamenti J.P."/>
            <person name="Herman A."/>
            <person name="Mangelson H."/>
            <person name="Liachko I."/>
            <person name="Sullivan S."/>
            <person name="Sone E.D."/>
            <person name="Koren S."/>
            <person name="Silverstein K.A.T."/>
            <person name="Beckman K.B."/>
            <person name="Gohl D.M."/>
        </authorList>
    </citation>
    <scope>NUCLEOTIDE SEQUENCE</scope>
    <source>
        <strain evidence="2">Duluth1</strain>
        <tissue evidence="2">Whole animal</tissue>
    </source>
</reference>
<dbReference type="AlphaFoldDB" id="A0A9D4CH75"/>
<dbReference type="PANTHER" id="PTHR35538:SF6">
    <property type="entry name" value="EF-HAND DOMAIN-CONTAINING PROTEIN"/>
    <property type="match status" value="1"/>
</dbReference>
<dbReference type="Proteomes" id="UP000828390">
    <property type="component" value="Unassembled WGS sequence"/>
</dbReference>
<comment type="caution">
    <text evidence="2">The sequence shown here is derived from an EMBL/GenBank/DDBJ whole genome shotgun (WGS) entry which is preliminary data.</text>
</comment>
<feature type="compositionally biased region" description="Basic and acidic residues" evidence="1">
    <location>
        <begin position="128"/>
        <end position="153"/>
    </location>
</feature>
<reference evidence="2" key="2">
    <citation type="submission" date="2020-11" db="EMBL/GenBank/DDBJ databases">
        <authorList>
            <person name="McCartney M.A."/>
            <person name="Auch B."/>
            <person name="Kono T."/>
            <person name="Mallez S."/>
            <person name="Becker A."/>
            <person name="Gohl D.M."/>
            <person name="Silverstein K.A.T."/>
            <person name="Koren S."/>
            <person name="Bechman K.B."/>
            <person name="Herman A."/>
            <person name="Abrahante J.E."/>
            <person name="Garbe J."/>
        </authorList>
    </citation>
    <scope>NUCLEOTIDE SEQUENCE</scope>
    <source>
        <strain evidence="2">Duluth1</strain>
        <tissue evidence="2">Whole animal</tissue>
    </source>
</reference>
<gene>
    <name evidence="2" type="ORF">DPMN_050674</name>
</gene>
<feature type="compositionally biased region" description="Basic and acidic residues" evidence="1">
    <location>
        <begin position="388"/>
        <end position="408"/>
    </location>
</feature>
<name>A0A9D4CH75_DREPO</name>